<name>A0ABT5Z0H0_9ACTN</name>
<dbReference type="InterPro" id="IPR001387">
    <property type="entry name" value="Cro/C1-type_HTH"/>
</dbReference>
<evidence type="ECO:0000313" key="2">
    <source>
        <dbReference type="EMBL" id="MDF2257332.1"/>
    </source>
</evidence>
<dbReference type="RefSeq" id="WP_275815192.1">
    <property type="nucleotide sequence ID" value="NZ_BAAANM010000016.1"/>
</dbReference>
<dbReference type="SUPFAM" id="SSF47413">
    <property type="entry name" value="lambda repressor-like DNA-binding domains"/>
    <property type="match status" value="1"/>
</dbReference>
<feature type="domain" description="HTH cro/C1-type" evidence="1">
    <location>
        <begin position="22"/>
        <end position="81"/>
    </location>
</feature>
<sequence>MDDPKPQRWSPPEGEALVAHNLKICRKVARLSQEDVAERMRRLGFKIHQTQIAKIENGTRSITFNEVIGLAKALSVPAEHFMTEAVAGPDDPSYELQEAAFAIQAAEREWRVAQDLADAAKARLDETERTYDEIAERLGVDAQGQSAELVWYPAPNSPWDPLREGAGPSAG</sequence>
<dbReference type="SMART" id="SM00530">
    <property type="entry name" value="HTH_XRE"/>
    <property type="match status" value="1"/>
</dbReference>
<accession>A0ABT5Z0H0</accession>
<evidence type="ECO:0000259" key="1">
    <source>
        <dbReference type="PROSITE" id="PS50943"/>
    </source>
</evidence>
<dbReference type="EMBL" id="JARHTQ010000009">
    <property type="protein sequence ID" value="MDF2257332.1"/>
    <property type="molecule type" value="Genomic_DNA"/>
</dbReference>
<dbReference type="Pfam" id="PF01381">
    <property type="entry name" value="HTH_3"/>
    <property type="match status" value="1"/>
</dbReference>
<keyword evidence="3" id="KW-1185">Reference proteome</keyword>
<dbReference type="CDD" id="cd00093">
    <property type="entry name" value="HTH_XRE"/>
    <property type="match status" value="1"/>
</dbReference>
<dbReference type="Proteomes" id="UP001220022">
    <property type="component" value="Unassembled WGS sequence"/>
</dbReference>
<organism evidence="2 3">
    <name type="scientific">Streptantibioticus ferralitis</name>
    <dbReference type="NCBI Taxonomy" id="236510"/>
    <lineage>
        <taxon>Bacteria</taxon>
        <taxon>Bacillati</taxon>
        <taxon>Actinomycetota</taxon>
        <taxon>Actinomycetes</taxon>
        <taxon>Kitasatosporales</taxon>
        <taxon>Streptomycetaceae</taxon>
        <taxon>Streptantibioticus</taxon>
    </lineage>
</organism>
<dbReference type="InterPro" id="IPR010982">
    <property type="entry name" value="Lambda_DNA-bd_dom_sf"/>
</dbReference>
<comment type="caution">
    <text evidence="2">The sequence shown here is derived from an EMBL/GenBank/DDBJ whole genome shotgun (WGS) entry which is preliminary data.</text>
</comment>
<dbReference type="Gene3D" id="1.10.260.40">
    <property type="entry name" value="lambda repressor-like DNA-binding domains"/>
    <property type="match status" value="1"/>
</dbReference>
<proteinExistence type="predicted"/>
<dbReference type="PROSITE" id="PS50943">
    <property type="entry name" value="HTH_CROC1"/>
    <property type="match status" value="1"/>
</dbReference>
<evidence type="ECO:0000313" key="3">
    <source>
        <dbReference type="Proteomes" id="UP001220022"/>
    </source>
</evidence>
<gene>
    <name evidence="2" type="ORF">P2L57_16825</name>
</gene>
<reference evidence="2 3" key="1">
    <citation type="submission" date="2023-03" db="EMBL/GenBank/DDBJ databases">
        <title>Draft genome sequence of type strain Streptomyces ferralitis JCM 14344.</title>
        <authorList>
            <person name="Klaysubun C."/>
            <person name="Duangmal K."/>
        </authorList>
    </citation>
    <scope>NUCLEOTIDE SEQUENCE [LARGE SCALE GENOMIC DNA]</scope>
    <source>
        <strain evidence="2 3">JCM 14344</strain>
    </source>
</reference>
<protein>
    <submittedName>
        <fullName evidence="2">Helix-turn-helix transcriptional regulator</fullName>
    </submittedName>
</protein>